<comment type="catalytic activity">
    <reaction evidence="12 13">
        <text>L-threonine + hydrogencarbonate + ATP = L-threonylcarbamoyladenylate + diphosphate + H2O</text>
        <dbReference type="Rhea" id="RHEA:36407"/>
        <dbReference type="ChEBI" id="CHEBI:15377"/>
        <dbReference type="ChEBI" id="CHEBI:17544"/>
        <dbReference type="ChEBI" id="CHEBI:30616"/>
        <dbReference type="ChEBI" id="CHEBI:33019"/>
        <dbReference type="ChEBI" id="CHEBI:57926"/>
        <dbReference type="ChEBI" id="CHEBI:73682"/>
        <dbReference type="EC" id="2.7.7.87"/>
    </reaction>
</comment>
<evidence type="ECO:0000256" key="14">
    <source>
        <dbReference type="PIRSR" id="PIRSR004930-1"/>
    </source>
</evidence>
<evidence type="ECO:0000256" key="13">
    <source>
        <dbReference type="PIRNR" id="PIRNR004930"/>
    </source>
</evidence>
<sequence>MPTETVYGLAGNAFSSAAVEKIFKAKGRPNDNPLIIHISDLGMLKQILPEDTALPKIYEQVIKKHWPGPLTILLPKGKNVPDCVTAGHPTVAVRFPEHPIARAMIHEAGVPLAAPSANTSGKPSPTLADHVLQDLKGLIPLIIESGSCDVGIESTVLDGLRQPACILRPGGVTLEQLRQVELLENCQVYKKGKFVESEGENLEECPTTPGMKYKHYSPSGQITLIQPGSSLSTEENFEITIKNLLNDLSSPTSSSSNTDASIAVILTSALTSSIAAKLNSLSKPPMILSLYDPNNDQSVSQLLFKAFRDCDSAGIKHILMEGLEESGLNTGIMNRMIKASSIILKY</sequence>
<evidence type="ECO:0000256" key="10">
    <source>
        <dbReference type="ARBA" id="ARBA00022840"/>
    </source>
</evidence>
<feature type="binding site" evidence="14">
    <location>
        <position position="90"/>
    </location>
    <ligand>
        <name>ATP</name>
        <dbReference type="ChEBI" id="CHEBI:30616"/>
    </ligand>
</feature>
<dbReference type="GO" id="GO:0003725">
    <property type="term" value="F:double-stranded RNA binding"/>
    <property type="evidence" value="ECO:0007669"/>
    <property type="project" value="UniProtKB-UniRule"/>
</dbReference>
<feature type="binding site" evidence="14">
    <location>
        <position position="116"/>
    </location>
    <ligand>
        <name>ATP</name>
        <dbReference type="ChEBI" id="CHEBI:30616"/>
    </ligand>
</feature>
<dbReference type="PANTHER" id="PTHR17490:SF16">
    <property type="entry name" value="THREONYLCARBAMOYL-AMP SYNTHASE"/>
    <property type="match status" value="1"/>
</dbReference>
<evidence type="ECO:0000256" key="7">
    <source>
        <dbReference type="ARBA" id="ARBA00022694"/>
    </source>
</evidence>
<evidence type="ECO:0000256" key="6">
    <source>
        <dbReference type="ARBA" id="ARBA00022679"/>
    </source>
</evidence>
<dbReference type="OrthoDB" id="412787at2759"/>
<evidence type="ECO:0000256" key="1">
    <source>
        <dbReference type="ARBA" id="ARBA00004496"/>
    </source>
</evidence>
<name>A0A137PAQ1_CONC2</name>
<comment type="subcellular location">
    <subcellularLocation>
        <location evidence="1 13">Cytoplasm</location>
    </subcellularLocation>
</comment>
<dbReference type="PANTHER" id="PTHR17490">
    <property type="entry name" value="SUA5"/>
    <property type="match status" value="1"/>
</dbReference>
<comment type="similarity">
    <text evidence="2 13">Belongs to the SUA5 family.</text>
</comment>
<dbReference type="STRING" id="796925.A0A137PAQ1"/>
<evidence type="ECO:0000313" key="16">
    <source>
        <dbReference type="EMBL" id="KXN72012.1"/>
    </source>
</evidence>
<dbReference type="GO" id="GO:0002949">
    <property type="term" value="P:tRNA threonylcarbamoyladenosine modification"/>
    <property type="evidence" value="ECO:0007669"/>
    <property type="project" value="EnsemblFungi"/>
</dbReference>
<feature type="binding site" evidence="14">
    <location>
        <position position="94"/>
    </location>
    <ligand>
        <name>L-threonine</name>
        <dbReference type="ChEBI" id="CHEBI:57926"/>
    </ligand>
</feature>
<keyword evidence="9 13" id="KW-0547">Nucleotide-binding</keyword>
<dbReference type="GO" id="GO:0043047">
    <property type="term" value="F:single-stranded telomeric DNA binding"/>
    <property type="evidence" value="ECO:0007669"/>
    <property type="project" value="EnsemblFungi"/>
</dbReference>
<keyword evidence="17" id="KW-1185">Reference proteome</keyword>
<dbReference type="Pfam" id="PF01300">
    <property type="entry name" value="Sua5_yciO_yrdC"/>
    <property type="match status" value="1"/>
</dbReference>
<dbReference type="NCBIfam" id="TIGR00057">
    <property type="entry name" value="L-threonylcarbamoyladenylate synthase"/>
    <property type="match status" value="1"/>
</dbReference>
<dbReference type="InterPro" id="IPR005145">
    <property type="entry name" value="Sua5_C"/>
</dbReference>
<evidence type="ECO:0000256" key="12">
    <source>
        <dbReference type="ARBA" id="ARBA00048366"/>
    </source>
</evidence>
<dbReference type="InterPro" id="IPR006070">
    <property type="entry name" value="Sua5-like_dom"/>
</dbReference>
<dbReference type="Proteomes" id="UP000070444">
    <property type="component" value="Unassembled WGS sequence"/>
</dbReference>
<keyword evidence="7 13" id="KW-0819">tRNA processing</keyword>
<evidence type="ECO:0000256" key="2">
    <source>
        <dbReference type="ARBA" id="ARBA00007663"/>
    </source>
</evidence>
<keyword evidence="10 13" id="KW-0067">ATP-binding</keyword>
<evidence type="ECO:0000256" key="5">
    <source>
        <dbReference type="ARBA" id="ARBA00022490"/>
    </source>
</evidence>
<dbReference type="PIRSF" id="PIRSF004930">
    <property type="entry name" value="Tln_factor_SUA5"/>
    <property type="match status" value="1"/>
</dbReference>
<dbReference type="GO" id="GO:0000049">
    <property type="term" value="F:tRNA binding"/>
    <property type="evidence" value="ECO:0007669"/>
    <property type="project" value="TreeGrafter"/>
</dbReference>
<comment type="function">
    <text evidence="13">Required for the formation of a threonylcarbamoyl group on adenosine at position 37 (t(6)A37) in tRNAs that read codons beginning with adenine.</text>
</comment>
<feature type="binding site" evidence="14">
    <location>
        <position position="28"/>
    </location>
    <ligand>
        <name>ATP</name>
        <dbReference type="ChEBI" id="CHEBI:30616"/>
    </ligand>
</feature>
<dbReference type="GO" id="GO:0006450">
    <property type="term" value="P:regulation of translational fidelity"/>
    <property type="evidence" value="ECO:0007669"/>
    <property type="project" value="EnsemblFungi"/>
</dbReference>
<reference evidence="16 17" key="1">
    <citation type="journal article" date="2015" name="Genome Biol. Evol.">
        <title>Phylogenomic analyses indicate that early fungi evolved digesting cell walls of algal ancestors of land plants.</title>
        <authorList>
            <person name="Chang Y."/>
            <person name="Wang S."/>
            <person name="Sekimoto S."/>
            <person name="Aerts A.L."/>
            <person name="Choi C."/>
            <person name="Clum A."/>
            <person name="LaButti K.M."/>
            <person name="Lindquist E.A."/>
            <person name="Yee Ngan C."/>
            <person name="Ohm R.A."/>
            <person name="Salamov A.A."/>
            <person name="Grigoriev I.V."/>
            <person name="Spatafora J.W."/>
            <person name="Berbee M.L."/>
        </authorList>
    </citation>
    <scope>NUCLEOTIDE SEQUENCE [LARGE SCALE GENOMIC DNA]</scope>
    <source>
        <strain evidence="16 17">NRRL 28638</strain>
    </source>
</reference>
<feature type="binding site" evidence="14">
    <location>
        <position position="216"/>
    </location>
    <ligand>
        <name>ATP</name>
        <dbReference type="ChEBI" id="CHEBI:30616"/>
    </ligand>
</feature>
<dbReference type="SUPFAM" id="SSF55821">
    <property type="entry name" value="YrdC/RibB"/>
    <property type="match status" value="1"/>
</dbReference>
<dbReference type="Gene3D" id="3.90.870.10">
    <property type="entry name" value="DHBP synthase"/>
    <property type="match status" value="1"/>
</dbReference>
<dbReference type="FunFam" id="3.90.870.10:FF:000009">
    <property type="entry name" value="Threonylcarbamoyl-AMP synthase, putative"/>
    <property type="match status" value="1"/>
</dbReference>
<evidence type="ECO:0000256" key="8">
    <source>
        <dbReference type="ARBA" id="ARBA00022695"/>
    </source>
</evidence>
<evidence type="ECO:0000256" key="9">
    <source>
        <dbReference type="ARBA" id="ARBA00022741"/>
    </source>
</evidence>
<feature type="domain" description="YrdC-like" evidence="15">
    <location>
        <begin position="1"/>
        <end position="172"/>
    </location>
</feature>
<keyword evidence="5 13" id="KW-0963">Cytoplasm</keyword>
<dbReference type="AlphaFoldDB" id="A0A137PAQ1"/>
<keyword evidence="8 13" id="KW-0548">Nucleotidyltransferase</keyword>
<evidence type="ECO:0000256" key="3">
    <source>
        <dbReference type="ARBA" id="ARBA00012584"/>
    </source>
</evidence>
<evidence type="ECO:0000313" key="17">
    <source>
        <dbReference type="Proteomes" id="UP000070444"/>
    </source>
</evidence>
<feature type="binding site" evidence="14">
    <location>
        <position position="168"/>
    </location>
    <ligand>
        <name>ATP</name>
        <dbReference type="ChEBI" id="CHEBI:30616"/>
    </ligand>
</feature>
<dbReference type="InterPro" id="IPR038385">
    <property type="entry name" value="Sua5/YwlC_C"/>
</dbReference>
<dbReference type="Pfam" id="PF03481">
    <property type="entry name" value="Sua5_C"/>
    <property type="match status" value="1"/>
</dbReference>
<dbReference type="InterPro" id="IPR050156">
    <property type="entry name" value="TC-AMP_synthase_SUA5"/>
</dbReference>
<feature type="binding site" evidence="14">
    <location>
        <position position="5"/>
    </location>
    <ligand>
        <name>L-threonine</name>
        <dbReference type="ChEBI" id="CHEBI:57926"/>
    </ligand>
</feature>
<feature type="binding site" evidence="14">
    <location>
        <position position="154"/>
    </location>
    <ligand>
        <name>L-threonine</name>
        <dbReference type="ChEBI" id="CHEBI:57926"/>
    </ligand>
</feature>
<dbReference type="EC" id="2.7.7.87" evidence="3 13"/>
<proteinExistence type="inferred from homology"/>
<evidence type="ECO:0000259" key="15">
    <source>
        <dbReference type="PROSITE" id="PS51163"/>
    </source>
</evidence>
<dbReference type="OMA" id="MITHYAP"/>
<dbReference type="GO" id="GO:0005524">
    <property type="term" value="F:ATP binding"/>
    <property type="evidence" value="ECO:0007669"/>
    <property type="project" value="UniProtKB-UniRule"/>
</dbReference>
<dbReference type="GO" id="GO:0005739">
    <property type="term" value="C:mitochondrion"/>
    <property type="evidence" value="ECO:0007669"/>
    <property type="project" value="EnsemblFungi"/>
</dbReference>
<evidence type="ECO:0000256" key="4">
    <source>
        <dbReference type="ARBA" id="ARBA00015492"/>
    </source>
</evidence>
<dbReference type="GO" id="GO:0061710">
    <property type="term" value="F:L-threonylcarbamoyladenylate synthase"/>
    <property type="evidence" value="ECO:0007669"/>
    <property type="project" value="UniProtKB-EC"/>
</dbReference>
<feature type="binding site" evidence="14">
    <location>
        <position position="114"/>
    </location>
    <ligand>
        <name>L-threonine</name>
        <dbReference type="ChEBI" id="CHEBI:57926"/>
    </ligand>
</feature>
<dbReference type="PROSITE" id="PS51163">
    <property type="entry name" value="YRDC"/>
    <property type="match status" value="1"/>
</dbReference>
<dbReference type="Gene3D" id="3.40.50.11030">
    <property type="entry name" value="Threonylcarbamoyl-AMP synthase, C-terminal domain"/>
    <property type="match status" value="1"/>
</dbReference>
<dbReference type="EMBL" id="KQ964462">
    <property type="protein sequence ID" value="KXN72012.1"/>
    <property type="molecule type" value="Genomic_DNA"/>
</dbReference>
<protein>
    <recommendedName>
        <fullName evidence="4 13">Threonylcarbamoyl-AMP synthase</fullName>
        <shortName evidence="13">TC-AMP synthase</shortName>
        <ecNumber evidence="3 13">2.7.7.87</ecNumber>
    </recommendedName>
    <alternativeName>
        <fullName evidence="11 13">L-threonylcarbamoyladenylate synthase</fullName>
    </alternativeName>
</protein>
<keyword evidence="6 13" id="KW-0808">Transferase</keyword>
<dbReference type="InterPro" id="IPR010923">
    <property type="entry name" value="T(6)A37_SUA5"/>
</dbReference>
<feature type="binding site" evidence="14">
    <location>
        <position position="32"/>
    </location>
    <ligand>
        <name>ATP</name>
        <dbReference type="ChEBI" id="CHEBI:30616"/>
    </ligand>
</feature>
<dbReference type="GO" id="GO:0000723">
    <property type="term" value="P:telomere maintenance"/>
    <property type="evidence" value="ECO:0007669"/>
    <property type="project" value="EnsemblFungi"/>
</dbReference>
<accession>A0A137PAQ1</accession>
<dbReference type="InterPro" id="IPR017945">
    <property type="entry name" value="DHBP_synth_RibB-like_a/b_dom"/>
</dbReference>
<feature type="binding site" evidence="14">
    <location>
        <position position="124"/>
    </location>
    <ligand>
        <name>ATP</name>
        <dbReference type="ChEBI" id="CHEBI:30616"/>
    </ligand>
</feature>
<feature type="binding site" evidence="14">
    <location>
        <position position="37"/>
    </location>
    <ligand>
        <name>L-threonine</name>
        <dbReference type="ChEBI" id="CHEBI:57926"/>
    </ligand>
</feature>
<gene>
    <name evidence="16" type="ORF">CONCODRAFT_75363</name>
</gene>
<organism evidence="16 17">
    <name type="scientific">Conidiobolus coronatus (strain ATCC 28846 / CBS 209.66 / NRRL 28638)</name>
    <name type="common">Delacroixia coronata</name>
    <dbReference type="NCBI Taxonomy" id="796925"/>
    <lineage>
        <taxon>Eukaryota</taxon>
        <taxon>Fungi</taxon>
        <taxon>Fungi incertae sedis</taxon>
        <taxon>Zoopagomycota</taxon>
        <taxon>Entomophthoromycotina</taxon>
        <taxon>Entomophthoromycetes</taxon>
        <taxon>Entomophthorales</taxon>
        <taxon>Ancylistaceae</taxon>
        <taxon>Conidiobolus</taxon>
    </lineage>
</organism>
<evidence type="ECO:0000256" key="11">
    <source>
        <dbReference type="ARBA" id="ARBA00029774"/>
    </source>
</evidence>